<comment type="caution">
    <text evidence="1">The sequence shown here is derived from an EMBL/GenBank/DDBJ whole genome shotgun (WGS) entry which is preliminary data.</text>
</comment>
<keyword evidence="1" id="KW-0689">Ribosomal protein</keyword>
<name>V8R2S4_9PSED</name>
<keyword evidence="1" id="KW-0687">Ribonucleoprotein</keyword>
<sequence>MRHRRRIGETGALDHQTIEGDLAAVQALEQQVQRLGQIGVNGAADAAVGQGHDLHRLVTQQLSVDAGVAEFVFDHGDFQAVLGFQ</sequence>
<accession>V8R2S4</accession>
<organism evidence="1">
    <name type="scientific">Pseudomonas moraviensis R28-S</name>
    <dbReference type="NCBI Taxonomy" id="1395516"/>
    <lineage>
        <taxon>Bacteria</taxon>
        <taxon>Pseudomonadati</taxon>
        <taxon>Pseudomonadota</taxon>
        <taxon>Gammaproteobacteria</taxon>
        <taxon>Pseudomonadales</taxon>
        <taxon>Pseudomonadaceae</taxon>
        <taxon>Pseudomonas</taxon>
    </lineage>
</organism>
<dbReference type="EMBL" id="AYMZ01000010">
    <property type="protein sequence ID" value="ETF05953.1"/>
    <property type="molecule type" value="Genomic_DNA"/>
</dbReference>
<reference evidence="1" key="1">
    <citation type="journal article" date="2014" name="Genome Announc.">
        <title>Draft Genome Sequence of Pseudomonas moraviensis R28-S.</title>
        <authorList>
            <person name="Hunter S.S."/>
            <person name="Yano H."/>
            <person name="Loftie-Eaton W."/>
            <person name="Hughes J."/>
            <person name="De Gelder L."/>
            <person name="Stragier P."/>
            <person name="De Vos P."/>
            <person name="Settles M.L."/>
            <person name="Top E.M."/>
        </authorList>
    </citation>
    <scope>NUCLEOTIDE SEQUENCE [LARGE SCALE GENOMIC DNA]</scope>
    <source>
        <strain evidence="1">R28-S</strain>
    </source>
</reference>
<dbReference type="GO" id="GO:0005840">
    <property type="term" value="C:ribosome"/>
    <property type="evidence" value="ECO:0007669"/>
    <property type="project" value="UniProtKB-KW"/>
</dbReference>
<dbReference type="HOGENOM" id="CLU_2510156_0_0_6"/>
<dbReference type="Proteomes" id="UP000024771">
    <property type="component" value="Chromosome"/>
</dbReference>
<evidence type="ECO:0000313" key="1">
    <source>
        <dbReference type="EMBL" id="ETF05953.1"/>
    </source>
</evidence>
<dbReference type="AlphaFoldDB" id="V8R2S4"/>
<proteinExistence type="predicted"/>
<protein>
    <submittedName>
        <fullName evidence="1">50S ribosomal protein L18</fullName>
    </submittedName>
</protein>
<gene>
    <name evidence="1" type="ORF">PMO01_23575</name>
</gene>